<feature type="non-terminal residue" evidence="1">
    <location>
        <position position="197"/>
    </location>
</feature>
<evidence type="ECO:0000313" key="2">
    <source>
        <dbReference type="Proteomes" id="UP000275078"/>
    </source>
</evidence>
<dbReference type="OrthoDB" id="5322288at2759"/>
<dbReference type="InterPro" id="IPR041078">
    <property type="entry name" value="Plavaka"/>
</dbReference>
<accession>A0A3N4HF04</accession>
<proteinExistence type="predicted"/>
<dbReference type="Proteomes" id="UP000275078">
    <property type="component" value="Unassembled WGS sequence"/>
</dbReference>
<protein>
    <submittedName>
        <fullName evidence="1">Uncharacterized protein</fullName>
    </submittedName>
</protein>
<dbReference type="AlphaFoldDB" id="A0A3N4HF04"/>
<name>A0A3N4HF04_ASCIM</name>
<evidence type="ECO:0000313" key="1">
    <source>
        <dbReference type="EMBL" id="RPA72759.1"/>
    </source>
</evidence>
<keyword evidence="2" id="KW-1185">Reference proteome</keyword>
<gene>
    <name evidence="1" type="ORF">BJ508DRAFT_216751</name>
</gene>
<dbReference type="Pfam" id="PF18759">
    <property type="entry name" value="Plavaka"/>
    <property type="match status" value="1"/>
</dbReference>
<organism evidence="1 2">
    <name type="scientific">Ascobolus immersus RN42</name>
    <dbReference type="NCBI Taxonomy" id="1160509"/>
    <lineage>
        <taxon>Eukaryota</taxon>
        <taxon>Fungi</taxon>
        <taxon>Dikarya</taxon>
        <taxon>Ascomycota</taxon>
        <taxon>Pezizomycotina</taxon>
        <taxon>Pezizomycetes</taxon>
        <taxon>Pezizales</taxon>
        <taxon>Ascobolaceae</taxon>
        <taxon>Ascobolus</taxon>
    </lineage>
</organism>
<sequence>MENHIHYLPEKWFAEGDPDSRVVGPAYTADWWIEEQIKLDNHTSSSSSPEPEIGHFLIVIVAASDATQLTNLIGDQELNPVNFTLANFDSEIRQCPTRAAWRCVGLLPQNLKYSVSADNPKEEQRQTALAIVHWILYDIFIVVNRLYEKGMKVVCPDGKIRIGHPVLSGWIADYIEALKIFGIVSGSCPVCQIPPGE</sequence>
<dbReference type="EMBL" id="ML119848">
    <property type="protein sequence ID" value="RPA72759.1"/>
    <property type="molecule type" value="Genomic_DNA"/>
</dbReference>
<reference evidence="1 2" key="1">
    <citation type="journal article" date="2018" name="Nat. Ecol. Evol.">
        <title>Pezizomycetes genomes reveal the molecular basis of ectomycorrhizal truffle lifestyle.</title>
        <authorList>
            <person name="Murat C."/>
            <person name="Payen T."/>
            <person name="Noel B."/>
            <person name="Kuo A."/>
            <person name="Morin E."/>
            <person name="Chen J."/>
            <person name="Kohler A."/>
            <person name="Krizsan K."/>
            <person name="Balestrini R."/>
            <person name="Da Silva C."/>
            <person name="Montanini B."/>
            <person name="Hainaut M."/>
            <person name="Levati E."/>
            <person name="Barry K.W."/>
            <person name="Belfiori B."/>
            <person name="Cichocki N."/>
            <person name="Clum A."/>
            <person name="Dockter R.B."/>
            <person name="Fauchery L."/>
            <person name="Guy J."/>
            <person name="Iotti M."/>
            <person name="Le Tacon F."/>
            <person name="Lindquist E.A."/>
            <person name="Lipzen A."/>
            <person name="Malagnac F."/>
            <person name="Mello A."/>
            <person name="Molinier V."/>
            <person name="Miyauchi S."/>
            <person name="Poulain J."/>
            <person name="Riccioni C."/>
            <person name="Rubini A."/>
            <person name="Sitrit Y."/>
            <person name="Splivallo R."/>
            <person name="Traeger S."/>
            <person name="Wang M."/>
            <person name="Zifcakova L."/>
            <person name="Wipf D."/>
            <person name="Zambonelli A."/>
            <person name="Paolocci F."/>
            <person name="Nowrousian M."/>
            <person name="Ottonello S."/>
            <person name="Baldrian P."/>
            <person name="Spatafora J.W."/>
            <person name="Henrissat B."/>
            <person name="Nagy L.G."/>
            <person name="Aury J.M."/>
            <person name="Wincker P."/>
            <person name="Grigoriev I.V."/>
            <person name="Bonfante P."/>
            <person name="Martin F.M."/>
        </authorList>
    </citation>
    <scope>NUCLEOTIDE SEQUENCE [LARGE SCALE GENOMIC DNA]</scope>
    <source>
        <strain evidence="1 2">RN42</strain>
    </source>
</reference>
<dbReference type="STRING" id="1160509.A0A3N4HF04"/>